<accession>A0AAN7HBP7</accession>
<dbReference type="Proteomes" id="UP001303760">
    <property type="component" value="Unassembled WGS sequence"/>
</dbReference>
<feature type="domain" description="NmrA-like" evidence="3">
    <location>
        <begin position="3"/>
        <end position="258"/>
    </location>
</feature>
<dbReference type="Gene3D" id="3.40.50.720">
    <property type="entry name" value="NAD(P)-binding Rossmann-like Domain"/>
    <property type="match status" value="1"/>
</dbReference>
<evidence type="ECO:0000256" key="2">
    <source>
        <dbReference type="ARBA" id="ARBA00022857"/>
    </source>
</evidence>
<dbReference type="AlphaFoldDB" id="A0AAN7HBP7"/>
<evidence type="ECO:0000313" key="5">
    <source>
        <dbReference type="Proteomes" id="UP001303760"/>
    </source>
</evidence>
<gene>
    <name evidence="4" type="ORF">C8A03DRAFT_34421</name>
</gene>
<comment type="caution">
    <text evidence="4">The sequence shown here is derived from an EMBL/GenBank/DDBJ whole genome shotgun (WGS) entry which is preliminary data.</text>
</comment>
<evidence type="ECO:0000259" key="3">
    <source>
        <dbReference type="Pfam" id="PF05368"/>
    </source>
</evidence>
<dbReference type="InterPro" id="IPR008030">
    <property type="entry name" value="NmrA-like"/>
</dbReference>
<dbReference type="PANTHER" id="PTHR42748">
    <property type="entry name" value="NITROGEN METABOLITE REPRESSION PROTEIN NMRA FAMILY MEMBER"/>
    <property type="match status" value="1"/>
</dbReference>
<dbReference type="InterPro" id="IPR036291">
    <property type="entry name" value="NAD(P)-bd_dom_sf"/>
</dbReference>
<keyword evidence="5" id="KW-1185">Reference proteome</keyword>
<dbReference type="PANTHER" id="PTHR42748:SF31">
    <property type="entry name" value="NMRA-LIKE DOMAIN-CONTAINING PROTEIN-RELATED"/>
    <property type="match status" value="1"/>
</dbReference>
<protein>
    <recommendedName>
        <fullName evidence="3">NmrA-like domain-containing protein</fullName>
    </recommendedName>
</protein>
<reference evidence="4" key="1">
    <citation type="journal article" date="2023" name="Mol. Phylogenet. Evol.">
        <title>Genome-scale phylogeny and comparative genomics of the fungal order Sordariales.</title>
        <authorList>
            <person name="Hensen N."/>
            <person name="Bonometti L."/>
            <person name="Westerberg I."/>
            <person name="Brannstrom I.O."/>
            <person name="Guillou S."/>
            <person name="Cros-Aarteil S."/>
            <person name="Calhoun S."/>
            <person name="Haridas S."/>
            <person name="Kuo A."/>
            <person name="Mondo S."/>
            <person name="Pangilinan J."/>
            <person name="Riley R."/>
            <person name="LaButti K."/>
            <person name="Andreopoulos B."/>
            <person name="Lipzen A."/>
            <person name="Chen C."/>
            <person name="Yan M."/>
            <person name="Daum C."/>
            <person name="Ng V."/>
            <person name="Clum A."/>
            <person name="Steindorff A."/>
            <person name="Ohm R.A."/>
            <person name="Martin F."/>
            <person name="Silar P."/>
            <person name="Natvig D.O."/>
            <person name="Lalanne C."/>
            <person name="Gautier V."/>
            <person name="Ament-Velasquez S.L."/>
            <person name="Kruys A."/>
            <person name="Hutchinson M.I."/>
            <person name="Powell A.J."/>
            <person name="Barry K."/>
            <person name="Miller A.N."/>
            <person name="Grigoriev I.V."/>
            <person name="Debuchy R."/>
            <person name="Gladieux P."/>
            <person name="Hiltunen Thoren M."/>
            <person name="Johannesson H."/>
        </authorList>
    </citation>
    <scope>NUCLEOTIDE SEQUENCE</scope>
    <source>
        <strain evidence="4">CBS 532.94</strain>
    </source>
</reference>
<reference evidence="4" key="2">
    <citation type="submission" date="2023-05" db="EMBL/GenBank/DDBJ databases">
        <authorList>
            <consortium name="Lawrence Berkeley National Laboratory"/>
            <person name="Steindorff A."/>
            <person name="Hensen N."/>
            <person name="Bonometti L."/>
            <person name="Westerberg I."/>
            <person name="Brannstrom I.O."/>
            <person name="Guillou S."/>
            <person name="Cros-Aarteil S."/>
            <person name="Calhoun S."/>
            <person name="Haridas S."/>
            <person name="Kuo A."/>
            <person name="Mondo S."/>
            <person name="Pangilinan J."/>
            <person name="Riley R."/>
            <person name="Labutti K."/>
            <person name="Andreopoulos B."/>
            <person name="Lipzen A."/>
            <person name="Chen C."/>
            <person name="Yanf M."/>
            <person name="Daum C."/>
            <person name="Ng V."/>
            <person name="Clum A."/>
            <person name="Ohm R."/>
            <person name="Martin F."/>
            <person name="Silar P."/>
            <person name="Natvig D."/>
            <person name="Lalanne C."/>
            <person name="Gautier V."/>
            <person name="Ament-Velasquez S.L."/>
            <person name="Kruys A."/>
            <person name="Hutchinson M.I."/>
            <person name="Powell A.J."/>
            <person name="Barry K."/>
            <person name="Miller A.N."/>
            <person name="Grigoriev I.V."/>
            <person name="Debuchy R."/>
            <person name="Gladieux P."/>
            <person name="Thoren M.H."/>
            <person name="Johannesson H."/>
        </authorList>
    </citation>
    <scope>NUCLEOTIDE SEQUENCE</scope>
    <source>
        <strain evidence="4">CBS 532.94</strain>
    </source>
</reference>
<keyword evidence="2" id="KW-0521">NADP</keyword>
<organism evidence="4 5">
    <name type="scientific">Achaetomium macrosporum</name>
    <dbReference type="NCBI Taxonomy" id="79813"/>
    <lineage>
        <taxon>Eukaryota</taxon>
        <taxon>Fungi</taxon>
        <taxon>Dikarya</taxon>
        <taxon>Ascomycota</taxon>
        <taxon>Pezizomycotina</taxon>
        <taxon>Sordariomycetes</taxon>
        <taxon>Sordariomycetidae</taxon>
        <taxon>Sordariales</taxon>
        <taxon>Chaetomiaceae</taxon>
        <taxon>Achaetomium</taxon>
    </lineage>
</organism>
<evidence type="ECO:0000256" key="1">
    <source>
        <dbReference type="ARBA" id="ARBA00006328"/>
    </source>
</evidence>
<comment type="similarity">
    <text evidence="1">Belongs to the NmrA-type oxidoreductase family.</text>
</comment>
<dbReference type="EMBL" id="MU860130">
    <property type="protein sequence ID" value="KAK4237618.1"/>
    <property type="molecule type" value="Genomic_DNA"/>
</dbReference>
<dbReference type="Pfam" id="PF05368">
    <property type="entry name" value="NmrA"/>
    <property type="match status" value="1"/>
</dbReference>
<name>A0AAN7HBP7_9PEZI</name>
<sequence length="316" mass="34606">MAPTILVAGATGNTGRNTVETLSKLLNTSSTLPGHRIIALTRSSQSQAAQKLATLPGVQVLEKSWLDVTPAWLREHEVVRAFIAPHFQPTQFAEESAFHLALLQAGVQYVVRISTAAPNVRPDYPAYYARSHWAIEALLSSPEFSALQWTSLQPNGFTNFSLASAAELIKQYRKTGEQHTLRLMLAPDVPVGLIHPDDVGNMAAHLLVQEDPSRHNRAKYVLNGPEDVTGEQIVKMVEQHIGTRVESVSYKDMSIIDAVAAALPPELKRLILSLKEHGALSMWEGKCSASTTSREVLELAPPTRTVADGLRDLLEE</sequence>
<evidence type="ECO:0000313" key="4">
    <source>
        <dbReference type="EMBL" id="KAK4237618.1"/>
    </source>
</evidence>
<proteinExistence type="inferred from homology"/>
<dbReference type="GO" id="GO:0005634">
    <property type="term" value="C:nucleus"/>
    <property type="evidence" value="ECO:0007669"/>
    <property type="project" value="TreeGrafter"/>
</dbReference>
<dbReference type="SUPFAM" id="SSF51735">
    <property type="entry name" value="NAD(P)-binding Rossmann-fold domains"/>
    <property type="match status" value="1"/>
</dbReference>
<dbReference type="InterPro" id="IPR051164">
    <property type="entry name" value="NmrA-like_oxidored"/>
</dbReference>